<reference evidence="3" key="1">
    <citation type="submission" date="2013-09" db="EMBL/GenBank/DDBJ databases">
        <title>Corchorus olitorius genome sequencing.</title>
        <authorList>
            <person name="Alam M."/>
            <person name="Haque M.S."/>
            <person name="Islam M.S."/>
            <person name="Emdad E.M."/>
            <person name="Islam M.M."/>
            <person name="Ahmed B."/>
            <person name="Halim A."/>
            <person name="Hossen Q.M.M."/>
            <person name="Hossain M.Z."/>
            <person name="Ahmed R."/>
            <person name="Khan M.M."/>
            <person name="Islam R."/>
            <person name="Rashid M.M."/>
            <person name="Khan S.A."/>
            <person name="Rahman M.S."/>
            <person name="Alam M."/>
            <person name="Yahiya A.S."/>
            <person name="Khan M.S."/>
            <person name="Azam M.S."/>
            <person name="Haque T."/>
            <person name="Lashkar M.Z.H."/>
            <person name="Akhand A.I."/>
            <person name="Morshed G."/>
            <person name="Roy S."/>
            <person name="Uddin K.S."/>
            <person name="Rabeya T."/>
            <person name="Hossain A.S."/>
            <person name="Chowdhury A."/>
            <person name="Snigdha A.R."/>
            <person name="Mortoza M.S."/>
            <person name="Matin S.A."/>
            <person name="Hoque S.M.E."/>
            <person name="Islam M.K."/>
            <person name="Roy D.K."/>
            <person name="Haider R."/>
            <person name="Moosa M.M."/>
            <person name="Elias S.M."/>
            <person name="Hasan A.M."/>
            <person name="Jahan S."/>
            <person name="Shafiuddin M."/>
            <person name="Mahmood N."/>
            <person name="Shommy N.S."/>
        </authorList>
    </citation>
    <scope>NUCLEOTIDE SEQUENCE [LARGE SCALE GENOMIC DNA]</scope>
    <source>
        <strain evidence="3">cv. O-4</strain>
    </source>
</reference>
<protein>
    <submittedName>
        <fullName evidence="2">Uncharacterized protein</fullName>
    </submittedName>
</protein>
<evidence type="ECO:0000313" key="2">
    <source>
        <dbReference type="EMBL" id="OMO76638.1"/>
    </source>
</evidence>
<comment type="caution">
    <text evidence="2">The sequence shown here is derived from an EMBL/GenBank/DDBJ whole genome shotgun (WGS) entry which is preliminary data.</text>
</comment>
<evidence type="ECO:0000313" key="3">
    <source>
        <dbReference type="Proteomes" id="UP000187203"/>
    </source>
</evidence>
<dbReference type="Proteomes" id="UP000187203">
    <property type="component" value="Unassembled WGS sequence"/>
</dbReference>
<proteinExistence type="predicted"/>
<keyword evidence="3" id="KW-1185">Reference proteome</keyword>
<organism evidence="2 3">
    <name type="scientific">Corchorus olitorius</name>
    <dbReference type="NCBI Taxonomy" id="93759"/>
    <lineage>
        <taxon>Eukaryota</taxon>
        <taxon>Viridiplantae</taxon>
        <taxon>Streptophyta</taxon>
        <taxon>Embryophyta</taxon>
        <taxon>Tracheophyta</taxon>
        <taxon>Spermatophyta</taxon>
        <taxon>Magnoliopsida</taxon>
        <taxon>eudicotyledons</taxon>
        <taxon>Gunneridae</taxon>
        <taxon>Pentapetalae</taxon>
        <taxon>rosids</taxon>
        <taxon>malvids</taxon>
        <taxon>Malvales</taxon>
        <taxon>Malvaceae</taxon>
        <taxon>Grewioideae</taxon>
        <taxon>Apeibeae</taxon>
        <taxon>Corchorus</taxon>
    </lineage>
</organism>
<dbReference type="EMBL" id="AWUE01019066">
    <property type="protein sequence ID" value="OMO76638.1"/>
    <property type="molecule type" value="Genomic_DNA"/>
</dbReference>
<name>A0A1R3I231_9ROSI</name>
<dbReference type="OrthoDB" id="1749033at2759"/>
<feature type="region of interest" description="Disordered" evidence="1">
    <location>
        <begin position="1"/>
        <end position="20"/>
    </location>
</feature>
<dbReference type="AlphaFoldDB" id="A0A1R3I231"/>
<feature type="non-terminal residue" evidence="2">
    <location>
        <position position="109"/>
    </location>
</feature>
<accession>A0A1R3I231</accession>
<evidence type="ECO:0000256" key="1">
    <source>
        <dbReference type="SAM" id="MobiDB-lite"/>
    </source>
</evidence>
<gene>
    <name evidence="2" type="ORF">COLO4_25496</name>
</gene>
<sequence>MDSPAAITIQEPPPTTMVDPQRPNDILLQHIVAGIDQKLMQFRQQQKHNPGTNYTISPFPDFLVGLDDGIQFPKLASFGPHHLGKDHLLPFEDHKYDFLSRFLSRTENL</sequence>